<gene>
    <name evidence="2" type="ORF">D5086_0000135640</name>
</gene>
<dbReference type="Pfam" id="PF01190">
    <property type="entry name" value="Pollen_Ole_e_1"/>
    <property type="match status" value="1"/>
</dbReference>
<dbReference type="EMBL" id="RCHU01000435">
    <property type="protein sequence ID" value="TKS05467.1"/>
    <property type="molecule type" value="Genomic_DNA"/>
</dbReference>
<dbReference type="AlphaFoldDB" id="A0A4U5Q9M7"/>
<evidence type="ECO:0000313" key="2">
    <source>
        <dbReference type="EMBL" id="TKS05467.1"/>
    </source>
</evidence>
<feature type="chain" id="PRO_5020905696" description="Proline-rich protein 4-like" evidence="1">
    <location>
        <begin position="22"/>
        <end position="380"/>
    </location>
</feature>
<proteinExistence type="predicted"/>
<dbReference type="PANTHER" id="PTHR33935:SF22">
    <property type="entry name" value="OS10G0149400 PROTEIN"/>
    <property type="match status" value="1"/>
</dbReference>
<protein>
    <recommendedName>
        <fullName evidence="3">Proline-rich protein 4-like</fullName>
    </recommendedName>
</protein>
<reference evidence="2" key="1">
    <citation type="submission" date="2018-10" db="EMBL/GenBank/DDBJ databases">
        <title>Population genomic analysis revealed the cold adaptation of white poplar.</title>
        <authorList>
            <person name="Liu Y.-J."/>
        </authorList>
    </citation>
    <scope>NUCLEOTIDE SEQUENCE [LARGE SCALE GENOMIC DNA]</scope>
    <source>
        <strain evidence="2">PAL-ZL1</strain>
    </source>
</reference>
<dbReference type="PRINTS" id="PR01217">
    <property type="entry name" value="PRICHEXTENSN"/>
</dbReference>
<sequence length="380" mass="42585">MRILPVFRGALLCFYVSLVFAAAFCYADDSTAEVVGIGECADCAQSNIKTVHAFSGLKVTIDCKPENGEFKTRGVGELDEEGKFKVSLPDDVVKDGKLKEECYAQLHSASAAPCPAHDGLESSRIVFKSKTDEKHTFGLAGKLKFSPVTCTSAFLWPHPPITKPLPLPTWKLPPLKNFHHPYLFPPKVYPPLPPKVFPPIYKKPPLPHVPIYKPKPPIFKPPPLPIYKPKPKPPIFKPLPPPIPIYKPKPKPPIFKPPPLPIYKPKPKPPIFKPLPPPIPIYKPKPKPPIFKLPPVPIYKPKPKPPIFKHLPPPIPIYKPLPPPVPIYKPLPPIPKIPPFHKKPCPPLPKLPPYPKIPPKYFHHPKFGKWPPLPPYSPIH</sequence>
<organism evidence="2">
    <name type="scientific">Populus alba</name>
    <name type="common">White poplar</name>
    <dbReference type="NCBI Taxonomy" id="43335"/>
    <lineage>
        <taxon>Eukaryota</taxon>
        <taxon>Viridiplantae</taxon>
        <taxon>Streptophyta</taxon>
        <taxon>Embryophyta</taxon>
        <taxon>Tracheophyta</taxon>
        <taxon>Spermatophyta</taxon>
        <taxon>Magnoliopsida</taxon>
        <taxon>eudicotyledons</taxon>
        <taxon>Gunneridae</taxon>
        <taxon>Pentapetalae</taxon>
        <taxon>rosids</taxon>
        <taxon>fabids</taxon>
        <taxon>Malpighiales</taxon>
        <taxon>Salicaceae</taxon>
        <taxon>Saliceae</taxon>
        <taxon>Populus</taxon>
    </lineage>
</organism>
<keyword evidence="1" id="KW-0732">Signal</keyword>
<evidence type="ECO:0000256" key="1">
    <source>
        <dbReference type="SAM" id="SignalP"/>
    </source>
</evidence>
<name>A0A4U5Q9M7_POPAL</name>
<dbReference type="PANTHER" id="PTHR33935">
    <property type="entry name" value="OS10G0148100 PROTEIN"/>
    <property type="match status" value="1"/>
</dbReference>
<accession>A0A4U5Q9M7</accession>
<comment type="caution">
    <text evidence="2">The sequence shown here is derived from an EMBL/GenBank/DDBJ whole genome shotgun (WGS) entry which is preliminary data.</text>
</comment>
<feature type="signal peptide" evidence="1">
    <location>
        <begin position="1"/>
        <end position="21"/>
    </location>
</feature>
<dbReference type="STRING" id="43335.A0A4U5Q9M7"/>
<evidence type="ECO:0008006" key="3">
    <source>
        <dbReference type="Google" id="ProtNLM"/>
    </source>
</evidence>